<dbReference type="EMBL" id="KE344870">
    <property type="protein sequence ID" value="EXB82796.1"/>
    <property type="molecule type" value="Genomic_DNA"/>
</dbReference>
<sequence length="144" mass="17117">MKNITYYKGSAYITRQSGDSDMNTIEKLFESSERLSRDVEKSIARSSPQLQIPFGSMLINIKHRKQTRPEQDLPRTSGTNYYHSQKNKYRLSELPTIIRQCGFYNSEWKPIRLLEGFEIRPENNLVHRLWSEDSVNYGLLWRIW</sequence>
<accession>W9RD19</accession>
<dbReference type="Proteomes" id="UP000030645">
    <property type="component" value="Unassembled WGS sequence"/>
</dbReference>
<proteinExistence type="predicted"/>
<protein>
    <submittedName>
        <fullName evidence="1">Uncharacterized protein</fullName>
    </submittedName>
</protein>
<evidence type="ECO:0000313" key="1">
    <source>
        <dbReference type="EMBL" id="EXB82796.1"/>
    </source>
</evidence>
<dbReference type="AlphaFoldDB" id="W9RD19"/>
<evidence type="ECO:0000313" key="2">
    <source>
        <dbReference type="Proteomes" id="UP000030645"/>
    </source>
</evidence>
<gene>
    <name evidence="1" type="ORF">L484_012109</name>
</gene>
<name>W9RD19_9ROSA</name>
<keyword evidence="2" id="KW-1185">Reference proteome</keyword>
<reference evidence="2" key="1">
    <citation type="submission" date="2013-01" db="EMBL/GenBank/DDBJ databases">
        <title>Draft Genome Sequence of a Mulberry Tree, Morus notabilis C.K. Schneid.</title>
        <authorList>
            <person name="He N."/>
            <person name="Zhao S."/>
        </authorList>
    </citation>
    <scope>NUCLEOTIDE SEQUENCE</scope>
</reference>
<organism evidence="1 2">
    <name type="scientific">Morus notabilis</name>
    <dbReference type="NCBI Taxonomy" id="981085"/>
    <lineage>
        <taxon>Eukaryota</taxon>
        <taxon>Viridiplantae</taxon>
        <taxon>Streptophyta</taxon>
        <taxon>Embryophyta</taxon>
        <taxon>Tracheophyta</taxon>
        <taxon>Spermatophyta</taxon>
        <taxon>Magnoliopsida</taxon>
        <taxon>eudicotyledons</taxon>
        <taxon>Gunneridae</taxon>
        <taxon>Pentapetalae</taxon>
        <taxon>rosids</taxon>
        <taxon>fabids</taxon>
        <taxon>Rosales</taxon>
        <taxon>Moraceae</taxon>
        <taxon>Moreae</taxon>
        <taxon>Morus</taxon>
    </lineage>
</organism>